<evidence type="ECO:0000256" key="1">
    <source>
        <dbReference type="ARBA" id="ARBA00022578"/>
    </source>
</evidence>
<dbReference type="Proteomes" id="UP000516314">
    <property type="component" value="Chromosome 1"/>
</dbReference>
<evidence type="ECO:0000256" key="4">
    <source>
        <dbReference type="SAM" id="MobiDB-lite"/>
    </source>
</evidence>
<reference evidence="6 7" key="1">
    <citation type="submission" date="2020-09" db="EMBL/GenBank/DDBJ databases">
        <authorList>
            <person name="Ashkenazy H."/>
        </authorList>
    </citation>
    <scope>NUCLEOTIDE SEQUENCE [LARGE SCALE GENOMIC DNA]</scope>
    <source>
        <strain evidence="7">cv. Cdm-0</strain>
    </source>
</reference>
<feature type="domain" description="MULE transposase" evidence="5">
    <location>
        <begin position="254"/>
        <end position="333"/>
    </location>
</feature>
<keyword evidence="1" id="KW-0815">Transposition</keyword>
<dbReference type="PANTHER" id="PTHR31973">
    <property type="entry name" value="POLYPROTEIN, PUTATIVE-RELATED"/>
    <property type="match status" value="1"/>
</dbReference>
<dbReference type="PROSITE" id="PS01007">
    <property type="entry name" value="TRANSPOSASE_MUTATOR"/>
    <property type="match status" value="1"/>
</dbReference>
<dbReference type="AlphaFoldDB" id="A0A7G2DYX3"/>
<evidence type="ECO:0000259" key="5">
    <source>
        <dbReference type="Pfam" id="PF10551"/>
    </source>
</evidence>
<sequence>MLRTTFFRLHVGGYWASDGSYNGGDIRRCTVDFENPRSEDHNRKELCGDYDVAEMINNTYELESMNLYVVRVDDPYLDDVLVGEEEEEEEPENEDEPIDFYRDDYADSDSDDDGQNLDFFVDQAFLSKETCKKAIEKYAIKEKVNLRFKKSESVVKLYTAPKIAASFLSEFRTNRTLSADQIKQRLSIQGLRVPKTKCQSARQIMLHIISDEYAEQFTRMYDYVEELRESNPGSTVILGTKDKVFEKFYTCFEAQKTGRDPNNQMFIIAWAIVPVENKVNWEWFMTLLQEDLNLELGNGLGLSSDKQKGLIYAIKTVLPYAEHRMCARHIWANLKKRHGESGNLHGLFWKCAKAYDMQVFERRLEKMKSVRPEAYEEVKKSMGSNWSRAFFNNITKSAAVENNISESYNAALKDARYKPVVALLEDIRRHVMSSNLVKIKEMESATGTITPKAKAVIEKRKKNLKWCQPLRAGKGWYESI</sequence>
<dbReference type="GO" id="GO:0003677">
    <property type="term" value="F:DNA binding"/>
    <property type="evidence" value="ECO:0007669"/>
    <property type="project" value="UniProtKB-KW"/>
</dbReference>
<keyword evidence="2" id="KW-0238">DNA-binding</keyword>
<evidence type="ECO:0000256" key="2">
    <source>
        <dbReference type="ARBA" id="ARBA00023125"/>
    </source>
</evidence>
<feature type="region of interest" description="Disordered" evidence="4">
    <location>
        <begin position="83"/>
        <end position="111"/>
    </location>
</feature>
<evidence type="ECO:0000313" key="6">
    <source>
        <dbReference type="EMBL" id="CAD5314736.1"/>
    </source>
</evidence>
<dbReference type="GO" id="GO:0004803">
    <property type="term" value="F:transposase activity"/>
    <property type="evidence" value="ECO:0007669"/>
    <property type="project" value="InterPro"/>
</dbReference>
<feature type="compositionally biased region" description="Acidic residues" evidence="4">
    <location>
        <begin position="83"/>
        <end position="98"/>
    </location>
</feature>
<keyword evidence="3" id="KW-0233">DNA recombination</keyword>
<dbReference type="GO" id="GO:0006313">
    <property type="term" value="P:DNA transposition"/>
    <property type="evidence" value="ECO:0007669"/>
    <property type="project" value="InterPro"/>
</dbReference>
<accession>A0A7G2DYX3</accession>
<dbReference type="EMBL" id="LR881466">
    <property type="protein sequence ID" value="CAD5314736.1"/>
    <property type="molecule type" value="Genomic_DNA"/>
</dbReference>
<dbReference type="InterPro" id="IPR001207">
    <property type="entry name" value="Transposase_mutator"/>
</dbReference>
<gene>
    <name evidence="6" type="ORF">AT9943_LOCUS3160</name>
</gene>
<dbReference type="PANTHER" id="PTHR31973:SF187">
    <property type="entry name" value="MUTATOR TRANSPOSASE MUDRA PROTEIN"/>
    <property type="match status" value="1"/>
</dbReference>
<name>A0A7G2DYX3_ARATH</name>
<organism evidence="6 7">
    <name type="scientific">Arabidopsis thaliana</name>
    <name type="common">Mouse-ear cress</name>
    <dbReference type="NCBI Taxonomy" id="3702"/>
    <lineage>
        <taxon>Eukaryota</taxon>
        <taxon>Viridiplantae</taxon>
        <taxon>Streptophyta</taxon>
        <taxon>Embryophyta</taxon>
        <taxon>Tracheophyta</taxon>
        <taxon>Spermatophyta</taxon>
        <taxon>Magnoliopsida</taxon>
        <taxon>eudicotyledons</taxon>
        <taxon>Gunneridae</taxon>
        <taxon>Pentapetalae</taxon>
        <taxon>rosids</taxon>
        <taxon>malvids</taxon>
        <taxon>Brassicales</taxon>
        <taxon>Brassicaceae</taxon>
        <taxon>Camelineae</taxon>
        <taxon>Arabidopsis</taxon>
    </lineage>
</organism>
<dbReference type="Pfam" id="PF10551">
    <property type="entry name" value="MULE"/>
    <property type="match status" value="1"/>
</dbReference>
<evidence type="ECO:0000313" key="7">
    <source>
        <dbReference type="Proteomes" id="UP000516314"/>
    </source>
</evidence>
<dbReference type="InterPro" id="IPR018289">
    <property type="entry name" value="MULE_transposase_dom"/>
</dbReference>
<evidence type="ECO:0000256" key="3">
    <source>
        <dbReference type="ARBA" id="ARBA00023172"/>
    </source>
</evidence>
<proteinExistence type="predicted"/>
<protein>
    <submittedName>
        <fullName evidence="6">(thale cress) hypothetical protein</fullName>
    </submittedName>
</protein>